<dbReference type="GO" id="GO:0003700">
    <property type="term" value="F:DNA-binding transcription factor activity"/>
    <property type="evidence" value="ECO:0007669"/>
    <property type="project" value="InterPro"/>
</dbReference>
<dbReference type="InterPro" id="IPR050959">
    <property type="entry name" value="MarA-like"/>
</dbReference>
<proteinExistence type="predicted"/>
<dbReference type="PANTHER" id="PTHR47504:SF5">
    <property type="entry name" value="RIGHT ORIGIN-BINDING PROTEIN"/>
    <property type="match status" value="1"/>
</dbReference>
<dbReference type="InterPro" id="IPR009057">
    <property type="entry name" value="Homeodomain-like_sf"/>
</dbReference>
<dbReference type="PRINTS" id="PR00032">
    <property type="entry name" value="HTHARAC"/>
</dbReference>
<dbReference type="eggNOG" id="COG2207">
    <property type="taxonomic scope" value="Bacteria"/>
</dbReference>
<dbReference type="KEGG" id="sfc:Spiaf_0852"/>
<dbReference type="Pfam" id="PF06445">
    <property type="entry name" value="GyrI-like"/>
    <property type="match status" value="1"/>
</dbReference>
<dbReference type="InterPro" id="IPR029442">
    <property type="entry name" value="GyrI-like"/>
</dbReference>
<evidence type="ECO:0000256" key="1">
    <source>
        <dbReference type="ARBA" id="ARBA00023015"/>
    </source>
</evidence>
<dbReference type="Pfam" id="PF12833">
    <property type="entry name" value="HTH_18"/>
    <property type="match status" value="1"/>
</dbReference>
<evidence type="ECO:0000313" key="5">
    <source>
        <dbReference type="EMBL" id="AFG36944.1"/>
    </source>
</evidence>
<dbReference type="SUPFAM" id="SSF46689">
    <property type="entry name" value="Homeodomain-like"/>
    <property type="match status" value="2"/>
</dbReference>
<keyword evidence="6" id="KW-1185">Reference proteome</keyword>
<feature type="domain" description="HTH araC/xylS-type" evidence="4">
    <location>
        <begin position="8"/>
        <end position="106"/>
    </location>
</feature>
<dbReference type="InterPro" id="IPR010499">
    <property type="entry name" value="AraC_E-bd"/>
</dbReference>
<dbReference type="GO" id="GO:0043565">
    <property type="term" value="F:sequence-specific DNA binding"/>
    <property type="evidence" value="ECO:0007669"/>
    <property type="project" value="InterPro"/>
</dbReference>
<dbReference type="PANTHER" id="PTHR47504">
    <property type="entry name" value="RIGHT ORIGIN-BINDING PROTEIN"/>
    <property type="match status" value="1"/>
</dbReference>
<keyword evidence="3" id="KW-0804">Transcription</keyword>
<dbReference type="InterPro" id="IPR011256">
    <property type="entry name" value="Reg_factor_effector_dom_sf"/>
</dbReference>
<sequence length="294" mass="32741">MNWQQRMESAIDYIEQNLEQEISYSCAAAEANCSTFHFLRMFSVVTGTTLGEYIRRRRLSMAALQLSLEGGSIASLAARYGYDSPDAFARAFKREFDTTPSEARMHGVRLRTWPRISFSIVLKGDTAMEFRLEPRPAFSIIGPSITTAAEGGKNFIEIPAFWQRAQQQGDIEKLADAASPDSPLGVMGVCLNDYNEADGSFSYMIAIESPPGGEPPQLSEGCRRVAIPEATWAIFSSRGPMPSAIQEVWKRIYGEWFPASGYNHADAPELEVYSPGDMSAPDYYCEVWIPVVRQ</sequence>
<dbReference type="Proteomes" id="UP000007383">
    <property type="component" value="Chromosome"/>
</dbReference>
<dbReference type="Gene3D" id="3.20.80.10">
    <property type="entry name" value="Regulatory factor, effector binding domain"/>
    <property type="match status" value="1"/>
</dbReference>
<keyword evidence="2" id="KW-0238">DNA-binding</keyword>
<dbReference type="HOGENOM" id="CLU_000445_81_1_12"/>
<dbReference type="InterPro" id="IPR018060">
    <property type="entry name" value="HTH_AraC"/>
</dbReference>
<dbReference type="PROSITE" id="PS01124">
    <property type="entry name" value="HTH_ARAC_FAMILY_2"/>
    <property type="match status" value="1"/>
</dbReference>
<evidence type="ECO:0000259" key="4">
    <source>
        <dbReference type="PROSITE" id="PS01124"/>
    </source>
</evidence>
<dbReference type="PATRIC" id="fig|889378.3.peg.855"/>
<evidence type="ECO:0000256" key="2">
    <source>
        <dbReference type="ARBA" id="ARBA00023125"/>
    </source>
</evidence>
<evidence type="ECO:0000313" key="6">
    <source>
        <dbReference type="Proteomes" id="UP000007383"/>
    </source>
</evidence>
<evidence type="ECO:0000256" key="3">
    <source>
        <dbReference type="ARBA" id="ARBA00023163"/>
    </source>
</evidence>
<dbReference type="Gene3D" id="1.10.10.60">
    <property type="entry name" value="Homeodomain-like"/>
    <property type="match status" value="2"/>
</dbReference>
<name>H9UHF1_SPIAZ</name>
<dbReference type="AlphaFoldDB" id="H9UHF1"/>
<accession>H9UHF1</accession>
<organism evidence="5 6">
    <name type="scientific">Spirochaeta africana (strain ATCC 700263 / DSM 8902 / Z-7692)</name>
    <dbReference type="NCBI Taxonomy" id="889378"/>
    <lineage>
        <taxon>Bacteria</taxon>
        <taxon>Pseudomonadati</taxon>
        <taxon>Spirochaetota</taxon>
        <taxon>Spirochaetia</taxon>
        <taxon>Spirochaetales</taxon>
        <taxon>Spirochaetaceae</taxon>
        <taxon>Spirochaeta</taxon>
    </lineage>
</organism>
<dbReference type="SUPFAM" id="SSF55136">
    <property type="entry name" value="Probable bacterial effector-binding domain"/>
    <property type="match status" value="1"/>
</dbReference>
<dbReference type="InterPro" id="IPR020449">
    <property type="entry name" value="Tscrpt_reg_AraC-type_HTH"/>
</dbReference>
<dbReference type="PROSITE" id="PS00041">
    <property type="entry name" value="HTH_ARAC_FAMILY_1"/>
    <property type="match status" value="1"/>
</dbReference>
<protein>
    <recommendedName>
        <fullName evidence="4">HTH araC/xylS-type domain-containing protein</fullName>
    </recommendedName>
</protein>
<dbReference type="SMART" id="SM00342">
    <property type="entry name" value="HTH_ARAC"/>
    <property type="match status" value="1"/>
</dbReference>
<dbReference type="RefSeq" id="WP_014454941.1">
    <property type="nucleotide sequence ID" value="NC_017098.1"/>
</dbReference>
<dbReference type="EMBL" id="CP003282">
    <property type="protein sequence ID" value="AFG36944.1"/>
    <property type="molecule type" value="Genomic_DNA"/>
</dbReference>
<dbReference type="InterPro" id="IPR018062">
    <property type="entry name" value="HTH_AraC-typ_CS"/>
</dbReference>
<dbReference type="STRING" id="889378.Spiaf_0852"/>
<keyword evidence="1" id="KW-0805">Transcription regulation</keyword>
<dbReference type="SMART" id="SM00871">
    <property type="entry name" value="AraC_E_bind"/>
    <property type="match status" value="1"/>
</dbReference>
<gene>
    <name evidence="5" type="ordered locus">Spiaf_0852</name>
</gene>
<dbReference type="eggNOG" id="COG3708">
    <property type="taxonomic scope" value="Bacteria"/>
</dbReference>
<reference evidence="6" key="1">
    <citation type="journal article" date="2013" name="Stand. Genomic Sci.">
        <title>Complete genome sequence of the halophilic bacterium Spirochaeta africana type strain (Z-7692(T)) from the alkaline Lake Magadi in the East African Rift.</title>
        <authorList>
            <person name="Liolos K."/>
            <person name="Abt B."/>
            <person name="Scheuner C."/>
            <person name="Teshima H."/>
            <person name="Held B."/>
            <person name="Lapidus A."/>
            <person name="Nolan M."/>
            <person name="Lucas S."/>
            <person name="Deshpande S."/>
            <person name="Cheng J.F."/>
            <person name="Tapia R."/>
            <person name="Goodwin L.A."/>
            <person name="Pitluck S."/>
            <person name="Pagani I."/>
            <person name="Ivanova N."/>
            <person name="Mavromatis K."/>
            <person name="Mikhailova N."/>
            <person name="Huntemann M."/>
            <person name="Pati A."/>
            <person name="Chen A."/>
            <person name="Palaniappan K."/>
            <person name="Land M."/>
            <person name="Rohde M."/>
            <person name="Tindall B.J."/>
            <person name="Detter J.C."/>
            <person name="Goker M."/>
            <person name="Bristow J."/>
            <person name="Eisen J.A."/>
            <person name="Markowitz V."/>
            <person name="Hugenholtz P."/>
            <person name="Woyke T."/>
            <person name="Klenk H.P."/>
            <person name="Kyrpides N.C."/>
        </authorList>
    </citation>
    <scope>NUCLEOTIDE SEQUENCE</scope>
    <source>
        <strain evidence="6">ATCC 700263 / DSM 8902 / Z-7692</strain>
    </source>
</reference>